<protein>
    <submittedName>
        <fullName evidence="7">Amino acid ABC transporter substrate-binding protein, PAAT family</fullName>
    </submittedName>
</protein>
<evidence type="ECO:0000313" key="8">
    <source>
        <dbReference type="Proteomes" id="UP000199347"/>
    </source>
</evidence>
<feature type="signal peptide" evidence="5">
    <location>
        <begin position="1"/>
        <end position="30"/>
    </location>
</feature>
<evidence type="ECO:0000256" key="3">
    <source>
        <dbReference type="ARBA" id="ARBA00022729"/>
    </source>
</evidence>
<dbReference type="PANTHER" id="PTHR30085">
    <property type="entry name" value="AMINO ACID ABC TRANSPORTER PERMEASE"/>
    <property type="match status" value="1"/>
</dbReference>
<dbReference type="GO" id="GO:0005576">
    <property type="term" value="C:extracellular region"/>
    <property type="evidence" value="ECO:0007669"/>
    <property type="project" value="TreeGrafter"/>
</dbReference>
<evidence type="ECO:0000259" key="6">
    <source>
        <dbReference type="SMART" id="SM00062"/>
    </source>
</evidence>
<feature type="domain" description="Solute-binding protein family 3/N-terminal" evidence="6">
    <location>
        <begin position="43"/>
        <end position="264"/>
    </location>
</feature>
<dbReference type="GO" id="GO:0030288">
    <property type="term" value="C:outer membrane-bounded periplasmic space"/>
    <property type="evidence" value="ECO:0007669"/>
    <property type="project" value="TreeGrafter"/>
</dbReference>
<dbReference type="SMART" id="SM00062">
    <property type="entry name" value="PBPb"/>
    <property type="match status" value="1"/>
</dbReference>
<sequence length="285" mass="31271">MKSIAKVLSLPVLAALAGATFLAVTAPAEAADGRLQEILDRGTVRVGVLGAFKPWSFPSTDGTQEGIEIDLAKSVADTLGVNLEPVVVTSANRMQFLQQGKIDVIIGGMYDTAERRKIIGIIEPAYWTSGPTLMAKEGAIASWEDIKDKPVCAKQGANYNKQVQREYGPRLVAFTGNTEGKAALRAGKCVAWLYDDASIMADLASGEWDGYEMPVSVLFNNPWASAVPIEELDKPWGVFMTGMAYRWQAEGTLLELEKKWEVKPSDWLAEQHKRLEWDESYLDGQ</sequence>
<dbReference type="OrthoDB" id="6192933at2"/>
<evidence type="ECO:0000256" key="2">
    <source>
        <dbReference type="ARBA" id="ARBA00022448"/>
    </source>
</evidence>
<proteinExistence type="inferred from homology"/>
<reference evidence="7 8" key="1">
    <citation type="submission" date="2016-10" db="EMBL/GenBank/DDBJ databases">
        <authorList>
            <person name="de Groot N.N."/>
        </authorList>
    </citation>
    <scope>NUCLEOTIDE SEQUENCE [LARGE SCALE GENOMIC DNA]</scope>
    <source>
        <strain evidence="7 8">DSM 2698</strain>
    </source>
</reference>
<dbReference type="PROSITE" id="PS01039">
    <property type="entry name" value="SBP_BACTERIAL_3"/>
    <property type="match status" value="1"/>
</dbReference>
<dbReference type="Pfam" id="PF00497">
    <property type="entry name" value="SBP_bac_3"/>
    <property type="match status" value="1"/>
</dbReference>
<dbReference type="SUPFAM" id="SSF53850">
    <property type="entry name" value="Periplasmic binding protein-like II"/>
    <property type="match status" value="1"/>
</dbReference>
<dbReference type="RefSeq" id="WP_092809056.1">
    <property type="nucleotide sequence ID" value="NZ_FMVW01000001.1"/>
</dbReference>
<evidence type="ECO:0000256" key="5">
    <source>
        <dbReference type="SAM" id="SignalP"/>
    </source>
</evidence>
<dbReference type="InterPro" id="IPR051455">
    <property type="entry name" value="Bact_solute-bind_prot3"/>
</dbReference>
<accession>A0A1G5M9Y7</accession>
<keyword evidence="2" id="KW-0813">Transport</keyword>
<dbReference type="AlphaFoldDB" id="A0A1G5M9Y7"/>
<name>A0A1G5M9Y7_AFIMA</name>
<dbReference type="InterPro" id="IPR018313">
    <property type="entry name" value="SBP_3_CS"/>
</dbReference>
<evidence type="ECO:0000313" key="7">
    <source>
        <dbReference type="EMBL" id="SCZ21189.1"/>
    </source>
</evidence>
<dbReference type="Proteomes" id="UP000199347">
    <property type="component" value="Unassembled WGS sequence"/>
</dbReference>
<dbReference type="STRING" id="1120955.SAMN03080610_00229"/>
<organism evidence="7 8">
    <name type="scientific">Afifella marina DSM 2698</name>
    <dbReference type="NCBI Taxonomy" id="1120955"/>
    <lineage>
        <taxon>Bacteria</taxon>
        <taxon>Pseudomonadati</taxon>
        <taxon>Pseudomonadota</taxon>
        <taxon>Alphaproteobacteria</taxon>
        <taxon>Hyphomicrobiales</taxon>
        <taxon>Afifellaceae</taxon>
        <taxon>Afifella</taxon>
    </lineage>
</organism>
<dbReference type="GO" id="GO:0006865">
    <property type="term" value="P:amino acid transport"/>
    <property type="evidence" value="ECO:0007669"/>
    <property type="project" value="TreeGrafter"/>
</dbReference>
<keyword evidence="8" id="KW-1185">Reference proteome</keyword>
<evidence type="ECO:0000256" key="1">
    <source>
        <dbReference type="ARBA" id="ARBA00010333"/>
    </source>
</evidence>
<evidence type="ECO:0000256" key="4">
    <source>
        <dbReference type="RuleBase" id="RU003744"/>
    </source>
</evidence>
<feature type="chain" id="PRO_5011608398" evidence="5">
    <location>
        <begin position="31"/>
        <end position="285"/>
    </location>
</feature>
<dbReference type="Gene3D" id="3.40.190.10">
    <property type="entry name" value="Periplasmic binding protein-like II"/>
    <property type="match status" value="2"/>
</dbReference>
<dbReference type="EMBL" id="FMVW01000001">
    <property type="protein sequence ID" value="SCZ21189.1"/>
    <property type="molecule type" value="Genomic_DNA"/>
</dbReference>
<dbReference type="PANTHER" id="PTHR30085:SF6">
    <property type="entry name" value="ABC TRANSPORTER GLUTAMINE-BINDING PROTEIN GLNH"/>
    <property type="match status" value="1"/>
</dbReference>
<keyword evidence="3 5" id="KW-0732">Signal</keyword>
<gene>
    <name evidence="7" type="ORF">SAMN03080610_00229</name>
</gene>
<comment type="similarity">
    <text evidence="1 4">Belongs to the bacterial solute-binding protein 3 family.</text>
</comment>
<dbReference type="InterPro" id="IPR001638">
    <property type="entry name" value="Solute-binding_3/MltF_N"/>
</dbReference>